<feature type="compositionally biased region" description="Acidic residues" evidence="6">
    <location>
        <begin position="16"/>
        <end position="45"/>
    </location>
</feature>
<accession>A0ABR1F1U9</accession>
<dbReference type="CDD" id="cd08366">
    <property type="entry name" value="APC10"/>
    <property type="match status" value="1"/>
</dbReference>
<protein>
    <submittedName>
        <fullName evidence="8">Anaphase-promoting complex subunit 10</fullName>
    </submittedName>
</protein>
<evidence type="ECO:0000313" key="8">
    <source>
        <dbReference type="EMBL" id="KAK7203806.1"/>
    </source>
</evidence>
<feature type="compositionally biased region" description="Low complexity" evidence="6">
    <location>
        <begin position="46"/>
        <end position="57"/>
    </location>
</feature>
<evidence type="ECO:0000256" key="6">
    <source>
        <dbReference type="SAM" id="MobiDB-lite"/>
    </source>
</evidence>
<dbReference type="InterPro" id="IPR016901">
    <property type="entry name" value="APC10/Doc1"/>
</dbReference>
<feature type="domain" description="DOC" evidence="7">
    <location>
        <begin position="42"/>
        <end position="227"/>
    </location>
</feature>
<evidence type="ECO:0000256" key="2">
    <source>
        <dbReference type="ARBA" id="ARBA00022618"/>
    </source>
</evidence>
<evidence type="ECO:0000259" key="7">
    <source>
        <dbReference type="PROSITE" id="PS51284"/>
    </source>
</evidence>
<dbReference type="InterPro" id="IPR008979">
    <property type="entry name" value="Galactose-bd-like_sf"/>
</dbReference>
<keyword evidence="2" id="KW-0132">Cell division</keyword>
<dbReference type="PROSITE" id="PS51284">
    <property type="entry name" value="DOC"/>
    <property type="match status" value="1"/>
</dbReference>
<evidence type="ECO:0000256" key="4">
    <source>
        <dbReference type="ARBA" id="ARBA00022786"/>
    </source>
</evidence>
<evidence type="ECO:0000256" key="5">
    <source>
        <dbReference type="ARBA" id="ARBA00023306"/>
    </source>
</evidence>
<dbReference type="Pfam" id="PF03256">
    <property type="entry name" value="ANAPC10"/>
    <property type="match status" value="1"/>
</dbReference>
<name>A0ABR1F1U9_9ASCO</name>
<dbReference type="Gene3D" id="2.60.120.260">
    <property type="entry name" value="Galactose-binding domain-like"/>
    <property type="match status" value="1"/>
</dbReference>
<dbReference type="InterPro" id="IPR004939">
    <property type="entry name" value="APC_su10/DOC_dom"/>
</dbReference>
<dbReference type="PANTHER" id="PTHR12936:SF0">
    <property type="entry name" value="ANAPHASE-PROMOTING COMPLEX SUBUNIT 10"/>
    <property type="match status" value="1"/>
</dbReference>
<keyword evidence="9" id="KW-1185">Reference proteome</keyword>
<proteinExistence type="inferred from homology"/>
<evidence type="ECO:0000256" key="1">
    <source>
        <dbReference type="ARBA" id="ARBA00006762"/>
    </source>
</evidence>
<evidence type="ECO:0000313" key="9">
    <source>
        <dbReference type="Proteomes" id="UP001498771"/>
    </source>
</evidence>
<feature type="region of interest" description="Disordered" evidence="6">
    <location>
        <begin position="1"/>
        <end position="62"/>
    </location>
</feature>
<keyword evidence="4" id="KW-0833">Ubl conjugation pathway</keyword>
<dbReference type="GeneID" id="90040765"/>
<dbReference type="EMBL" id="JBBJBU010000010">
    <property type="protein sequence ID" value="KAK7203806.1"/>
    <property type="molecule type" value="Genomic_DNA"/>
</dbReference>
<comment type="caution">
    <text evidence="8">The sequence shown here is derived from an EMBL/GenBank/DDBJ whole genome shotgun (WGS) entry which is preliminary data.</text>
</comment>
<keyword evidence="3" id="KW-0498">Mitosis</keyword>
<organism evidence="8 9">
    <name type="scientific">Myxozyma melibiosi</name>
    <dbReference type="NCBI Taxonomy" id="54550"/>
    <lineage>
        <taxon>Eukaryota</taxon>
        <taxon>Fungi</taxon>
        <taxon>Dikarya</taxon>
        <taxon>Ascomycota</taxon>
        <taxon>Saccharomycotina</taxon>
        <taxon>Lipomycetes</taxon>
        <taxon>Lipomycetales</taxon>
        <taxon>Lipomycetaceae</taxon>
        <taxon>Myxozyma</taxon>
    </lineage>
</organism>
<gene>
    <name evidence="8" type="ORF">BZA70DRAFT_60663</name>
</gene>
<comment type="similarity">
    <text evidence="1">Belongs to the APC10 family.</text>
</comment>
<keyword evidence="5" id="KW-0131">Cell cycle</keyword>
<dbReference type="SUPFAM" id="SSF49785">
    <property type="entry name" value="Galactose-binding domain-like"/>
    <property type="match status" value="1"/>
</dbReference>
<dbReference type="PANTHER" id="PTHR12936">
    <property type="entry name" value="ANAPHASE-PROMOTING COMPLEX 10"/>
    <property type="match status" value="1"/>
</dbReference>
<reference evidence="8 9" key="1">
    <citation type="submission" date="2024-03" db="EMBL/GenBank/DDBJ databases">
        <title>Genome-scale model development and genomic sequencing of the oleaginous clade Lipomyces.</title>
        <authorList>
            <consortium name="Lawrence Berkeley National Laboratory"/>
            <person name="Czajka J.J."/>
            <person name="Han Y."/>
            <person name="Kim J."/>
            <person name="Mondo S.J."/>
            <person name="Hofstad B.A."/>
            <person name="Robles A."/>
            <person name="Haridas S."/>
            <person name="Riley R."/>
            <person name="LaButti K."/>
            <person name="Pangilinan J."/>
            <person name="Andreopoulos W."/>
            <person name="Lipzen A."/>
            <person name="Yan J."/>
            <person name="Wang M."/>
            <person name="Ng V."/>
            <person name="Grigoriev I.V."/>
            <person name="Spatafora J.W."/>
            <person name="Magnuson J.K."/>
            <person name="Baker S.E."/>
            <person name="Pomraning K.R."/>
        </authorList>
    </citation>
    <scope>NUCLEOTIDE SEQUENCE [LARGE SCALE GENOMIC DNA]</scope>
    <source>
        <strain evidence="8 9">Phaff 52-87</strain>
    </source>
</reference>
<dbReference type="Proteomes" id="UP001498771">
    <property type="component" value="Unassembled WGS sequence"/>
</dbReference>
<dbReference type="RefSeq" id="XP_064766839.1">
    <property type="nucleotide sequence ID" value="XM_064915253.1"/>
</dbReference>
<sequence length="230" mass="25517">MDRSREEEFVDAPPVGEEEVGAEYVDEDEVMASDEREADDDDEQGEGAATGAETAEQMPEIPLKDIGNQAIWTLSTWKPGFGVTALLSENTDLYWQSDAPQPHHVDIHFAKRVEIAKIMLYLDYKRDESYTPSKIAVFAGSGYHDLHEVMALGLEEPVGWINISLAHAGKDGYLKAFLVRLSVLQNHQTGKDTHIRGIQILSPDRQVSDILDDDGVPFSSIALLAHSTIR</sequence>
<dbReference type="SMART" id="SM01337">
    <property type="entry name" value="APC10"/>
    <property type="match status" value="1"/>
</dbReference>
<evidence type="ECO:0000256" key="3">
    <source>
        <dbReference type="ARBA" id="ARBA00022776"/>
    </source>
</evidence>